<dbReference type="Proteomes" id="UP000527143">
    <property type="component" value="Unassembled WGS sequence"/>
</dbReference>
<dbReference type="EMBL" id="JACIJF010000004">
    <property type="protein sequence ID" value="MBB5710804.1"/>
    <property type="molecule type" value="Genomic_DNA"/>
</dbReference>
<keyword evidence="3" id="KW-1185">Reference proteome</keyword>
<evidence type="ECO:0000313" key="2">
    <source>
        <dbReference type="EMBL" id="MBB5710804.1"/>
    </source>
</evidence>
<protein>
    <submittedName>
        <fullName evidence="2">Uncharacterized protein</fullName>
    </submittedName>
</protein>
<proteinExistence type="predicted"/>
<organism evidence="2 3">
    <name type="scientific">Sphingomonas xinjiangensis</name>
    <dbReference type="NCBI Taxonomy" id="643568"/>
    <lineage>
        <taxon>Bacteria</taxon>
        <taxon>Pseudomonadati</taxon>
        <taxon>Pseudomonadota</taxon>
        <taxon>Alphaproteobacteria</taxon>
        <taxon>Sphingomonadales</taxon>
        <taxon>Sphingomonadaceae</taxon>
        <taxon>Sphingomonas</taxon>
    </lineage>
</organism>
<dbReference type="AlphaFoldDB" id="A0A840YD78"/>
<dbReference type="RefSeq" id="WP_184086995.1">
    <property type="nucleotide sequence ID" value="NZ_JACIJF010000004.1"/>
</dbReference>
<feature type="compositionally biased region" description="Pro residues" evidence="1">
    <location>
        <begin position="39"/>
        <end position="52"/>
    </location>
</feature>
<comment type="caution">
    <text evidence="2">The sequence shown here is derived from an EMBL/GenBank/DDBJ whole genome shotgun (WGS) entry which is preliminary data.</text>
</comment>
<name>A0A840YD78_9SPHN</name>
<reference evidence="2 3" key="1">
    <citation type="submission" date="2020-08" db="EMBL/GenBank/DDBJ databases">
        <title>Genomic Encyclopedia of Type Strains, Phase IV (KMG-IV): sequencing the most valuable type-strain genomes for metagenomic binning, comparative biology and taxonomic classification.</title>
        <authorList>
            <person name="Goeker M."/>
        </authorList>
    </citation>
    <scope>NUCLEOTIDE SEQUENCE [LARGE SCALE GENOMIC DNA]</scope>
    <source>
        <strain evidence="2 3">DSM 26736</strain>
    </source>
</reference>
<accession>A0A840YD78</accession>
<sequence>MAATLFDRLAQLRLGDLAAPEPAACDAQAGMARMLGAAPPAPPRASPPPPPAEDAAQGSYRPFASVDIRHGFYNRTSGTCSDIAVEPTPETRRRLTLFGLLARPRIGGIDLFWDAAVRAQAHALLAPIAARDGAISAEIQDRLFTPPLLFACNVANPRFANFTDLPTDFRVGDPPLLLSTRRADKTAIAVNWRRLVRRQSLLLCGGMEVRDAVEAEADPDAEEAMLPALHPADRERQALYARAQCFAMLEFHLVAKRAAEGPATLVFDPAPADGHSFFRPVRYTVDFAARPTRWRYLVAGRGAPIAPDSLRVVTRDGTDAGFVLDGAPVILPDGRAAACLSARDPRPLLARTQAELRLEGKPAAGRARSRILVDRLPGPTPERILPTAGGAPRSDIYVFL</sequence>
<gene>
    <name evidence="2" type="ORF">FHT02_002035</name>
</gene>
<evidence type="ECO:0000256" key="1">
    <source>
        <dbReference type="SAM" id="MobiDB-lite"/>
    </source>
</evidence>
<evidence type="ECO:0000313" key="3">
    <source>
        <dbReference type="Proteomes" id="UP000527143"/>
    </source>
</evidence>
<feature type="region of interest" description="Disordered" evidence="1">
    <location>
        <begin position="35"/>
        <end position="57"/>
    </location>
</feature>